<dbReference type="SMART" id="SM00926">
    <property type="entry name" value="Molybdop_Fe4S4"/>
    <property type="match status" value="1"/>
</dbReference>
<dbReference type="GO" id="GO:0016020">
    <property type="term" value="C:membrane"/>
    <property type="evidence" value="ECO:0007669"/>
    <property type="project" value="TreeGrafter"/>
</dbReference>
<dbReference type="GO" id="GO:0043546">
    <property type="term" value="F:molybdopterin cofactor binding"/>
    <property type="evidence" value="ECO:0007669"/>
    <property type="project" value="InterPro"/>
</dbReference>
<dbReference type="Pfam" id="PF04879">
    <property type="entry name" value="Molybdop_Fe4S4"/>
    <property type="match status" value="1"/>
</dbReference>
<accession>A0A939PIF6</accession>
<dbReference type="Pfam" id="PF01568">
    <property type="entry name" value="Molydop_binding"/>
    <property type="match status" value="1"/>
</dbReference>
<dbReference type="CDD" id="cd02782">
    <property type="entry name" value="MopB_CT_1"/>
    <property type="match status" value="1"/>
</dbReference>
<evidence type="ECO:0000256" key="6">
    <source>
        <dbReference type="SAM" id="MobiDB-lite"/>
    </source>
</evidence>
<protein>
    <submittedName>
        <fullName evidence="8">Molybdopterin-dependent oxidoreductase</fullName>
    </submittedName>
</protein>
<evidence type="ECO:0000256" key="2">
    <source>
        <dbReference type="ARBA" id="ARBA00022723"/>
    </source>
</evidence>
<dbReference type="Gene3D" id="3.30.200.210">
    <property type="match status" value="1"/>
</dbReference>
<feature type="domain" description="4Fe-4S Mo/W bis-MGD-type" evidence="7">
    <location>
        <begin position="9"/>
        <end position="66"/>
    </location>
</feature>
<organism evidence="8 9">
    <name type="scientific">Actinomadura barringtoniae</name>
    <dbReference type="NCBI Taxonomy" id="1427535"/>
    <lineage>
        <taxon>Bacteria</taxon>
        <taxon>Bacillati</taxon>
        <taxon>Actinomycetota</taxon>
        <taxon>Actinomycetes</taxon>
        <taxon>Streptosporangiales</taxon>
        <taxon>Thermomonosporaceae</taxon>
        <taxon>Actinomadura</taxon>
    </lineage>
</organism>
<comment type="caution">
    <text evidence="8">The sequence shown here is derived from an EMBL/GenBank/DDBJ whole genome shotgun (WGS) entry which is preliminary data.</text>
</comment>
<keyword evidence="2" id="KW-0479">Metal-binding</keyword>
<dbReference type="Gene3D" id="2.40.40.20">
    <property type="match status" value="1"/>
</dbReference>
<evidence type="ECO:0000259" key="7">
    <source>
        <dbReference type="PROSITE" id="PS51669"/>
    </source>
</evidence>
<dbReference type="GO" id="GO:0016491">
    <property type="term" value="F:oxidoreductase activity"/>
    <property type="evidence" value="ECO:0007669"/>
    <property type="project" value="UniProtKB-KW"/>
</dbReference>
<evidence type="ECO:0000313" key="8">
    <source>
        <dbReference type="EMBL" id="MBO2452867.1"/>
    </source>
</evidence>
<dbReference type="GO" id="GO:0051539">
    <property type="term" value="F:4 iron, 4 sulfur cluster binding"/>
    <property type="evidence" value="ECO:0007669"/>
    <property type="project" value="UniProtKB-KW"/>
</dbReference>
<dbReference type="PROSITE" id="PS51669">
    <property type="entry name" value="4FE4S_MOW_BIS_MGD"/>
    <property type="match status" value="1"/>
</dbReference>
<dbReference type="InterPro" id="IPR009010">
    <property type="entry name" value="Asp_de-COase-like_dom_sf"/>
</dbReference>
<keyword evidence="4" id="KW-0408">Iron</keyword>
<feature type="compositionally biased region" description="Basic and acidic residues" evidence="6">
    <location>
        <begin position="118"/>
        <end position="134"/>
    </location>
</feature>
<dbReference type="Gene3D" id="3.40.50.740">
    <property type="match status" value="1"/>
</dbReference>
<dbReference type="InterPro" id="IPR006656">
    <property type="entry name" value="Mopterin_OxRdtase"/>
</dbReference>
<evidence type="ECO:0000256" key="3">
    <source>
        <dbReference type="ARBA" id="ARBA00023002"/>
    </source>
</evidence>
<dbReference type="GO" id="GO:0046872">
    <property type="term" value="F:metal ion binding"/>
    <property type="evidence" value="ECO:0007669"/>
    <property type="project" value="UniProtKB-KW"/>
</dbReference>
<feature type="region of interest" description="Disordered" evidence="6">
    <location>
        <begin position="39"/>
        <end position="145"/>
    </location>
</feature>
<keyword evidence="1" id="KW-0004">4Fe-4S</keyword>
<keyword evidence="9" id="KW-1185">Reference proteome</keyword>
<gene>
    <name evidence="8" type="ORF">J4573_37650</name>
</gene>
<evidence type="ECO:0000256" key="5">
    <source>
        <dbReference type="ARBA" id="ARBA00023014"/>
    </source>
</evidence>
<dbReference type="InterPro" id="IPR050123">
    <property type="entry name" value="Prok_molybdopt-oxidoreductase"/>
</dbReference>
<dbReference type="Pfam" id="PF00384">
    <property type="entry name" value="Molybdopterin"/>
    <property type="match status" value="1"/>
</dbReference>
<evidence type="ECO:0000313" key="9">
    <source>
        <dbReference type="Proteomes" id="UP000669179"/>
    </source>
</evidence>
<dbReference type="RefSeq" id="WP_208260899.1">
    <property type="nucleotide sequence ID" value="NZ_JAGEOJ010000018.1"/>
</dbReference>
<keyword evidence="5" id="KW-0411">Iron-sulfur</keyword>
<feature type="compositionally biased region" description="Basic and acidic residues" evidence="6">
    <location>
        <begin position="61"/>
        <end position="78"/>
    </location>
</feature>
<dbReference type="SUPFAM" id="SSF53706">
    <property type="entry name" value="Formate dehydrogenase/DMSO reductase, domains 1-3"/>
    <property type="match status" value="1"/>
</dbReference>
<name>A0A939PIF6_9ACTN</name>
<keyword evidence="3" id="KW-0560">Oxidoreductase</keyword>
<reference evidence="8" key="1">
    <citation type="submission" date="2021-03" db="EMBL/GenBank/DDBJ databases">
        <authorList>
            <person name="Kanchanasin P."/>
            <person name="Saeng-In P."/>
            <person name="Phongsopitanun W."/>
            <person name="Yuki M."/>
            <person name="Kudo T."/>
            <person name="Ohkuma M."/>
            <person name="Tanasupawat S."/>
        </authorList>
    </citation>
    <scope>NUCLEOTIDE SEQUENCE</scope>
    <source>
        <strain evidence="8">GKU 128</strain>
    </source>
</reference>
<dbReference type="InterPro" id="IPR006657">
    <property type="entry name" value="MoPterin_dinucl-bd_dom"/>
</dbReference>
<dbReference type="Gene3D" id="3.40.228.10">
    <property type="entry name" value="Dimethylsulfoxide Reductase, domain 2"/>
    <property type="match status" value="1"/>
</dbReference>
<dbReference type="Proteomes" id="UP000669179">
    <property type="component" value="Unassembled WGS sequence"/>
</dbReference>
<dbReference type="PANTHER" id="PTHR43105:SF9">
    <property type="entry name" value="NADPH-FE(3+) OXIDOREDUCTASE SUBUNIT ALPHA"/>
    <property type="match status" value="1"/>
</dbReference>
<dbReference type="SUPFAM" id="SSF50692">
    <property type="entry name" value="ADC-like"/>
    <property type="match status" value="1"/>
</dbReference>
<dbReference type="PANTHER" id="PTHR43105">
    <property type="entry name" value="RESPIRATORY NITRATE REDUCTASE"/>
    <property type="match status" value="1"/>
</dbReference>
<dbReference type="AlphaFoldDB" id="A0A939PIF6"/>
<proteinExistence type="predicted"/>
<dbReference type="EMBL" id="JAGEOJ010000018">
    <property type="protein sequence ID" value="MBO2452867.1"/>
    <property type="molecule type" value="Genomic_DNA"/>
</dbReference>
<evidence type="ECO:0000256" key="1">
    <source>
        <dbReference type="ARBA" id="ARBA00022485"/>
    </source>
</evidence>
<evidence type="ECO:0000256" key="4">
    <source>
        <dbReference type="ARBA" id="ARBA00023004"/>
    </source>
</evidence>
<dbReference type="InterPro" id="IPR006963">
    <property type="entry name" value="Mopterin_OxRdtase_4Fe-4S_dom"/>
</dbReference>
<sequence>MTSSRSSSSRKAHRTCPLCEALCGLELTLDEAGTVTGVRGDKQDPLSKGFICPKGATLGRLDGDPDRLTTPMLRRDATDAPAADGHEPAGQVPDDHAPGGHVPGGHVPGDHAPGGHVPGDHAPGDHAPGDHAPGDHAPGGHVSGDWDEAFQTVHRELAKVIERYGKDAVAVYIGNPTAHSVAGPLYGAAIIKAIGTRNVYTASTADQMPKHVSSGHLFGDPLAIPVPDLDRTDHLLMLGANPLESNGSLCSAPDFPGRLKAIGARGGKVTVVDPRRTRTADLADEHVFIRPGTDAYLLMALVHTLFAEDLVADLSGFAGLVRSLDDLRTLTADFAPERVAPVTGVPAATTRRMARELAAAERAAVYGRIGTCTQAYGTLNSWLVDVLNVLTGNLDRPGGAMFPRPAHAPVYRKKRPFTTGRWTSRVRGLPEVNGELPVATLADEIEAPGEGQIRALITIGGNPALSAPNATRLDKAFAGLEFMVSVDPYLNETTRHAHVILPPPRPAQTPHYDLALLGLAVRDYARYSPPIVPRPEGRPSEAEILAALAVIASGMAPPSAREAALGLDEMIITSTLKKATTVEGSPVFGREPDELRKTLDATMTSTEQRLDMMLRLGPYGDGFGADPEGLTLTRLRDEHPHGLDLGALKPRLDEVLCTASGQIELCPPSFAADVTRLRASLDAAPEGLVLIGRRHLRSNNSWLHNLPELVRGSNTCTLQLNPSDADRLGIAAGATVRVTSRTGTIEAVAEPTDTVMAGVVSLPHGWGHDRPGTRTRVAQGNPGVNVNAVTDEREIDPLSGNAVFNGVPVTLEPTP</sequence>